<accession>A0A645EBS3</accession>
<keyword evidence="1" id="KW-1133">Transmembrane helix</keyword>
<feature type="transmembrane region" description="Helical" evidence="1">
    <location>
        <begin position="88"/>
        <end position="108"/>
    </location>
</feature>
<dbReference type="EMBL" id="VSSQ01044891">
    <property type="protein sequence ID" value="MPM98759.1"/>
    <property type="molecule type" value="Genomic_DNA"/>
</dbReference>
<dbReference type="InterPro" id="IPR032421">
    <property type="entry name" value="PMT_4TMC"/>
</dbReference>
<name>A0A645EBS3_9ZZZZ</name>
<dbReference type="AlphaFoldDB" id="A0A645EBS3"/>
<dbReference type="Pfam" id="PF16192">
    <property type="entry name" value="PMT_4TMC"/>
    <property type="match status" value="1"/>
</dbReference>
<keyword evidence="1" id="KW-0812">Transmembrane</keyword>
<evidence type="ECO:0000256" key="1">
    <source>
        <dbReference type="SAM" id="Phobius"/>
    </source>
</evidence>
<evidence type="ECO:0000259" key="2">
    <source>
        <dbReference type="Pfam" id="PF16192"/>
    </source>
</evidence>
<feature type="transmembrane region" description="Helical" evidence="1">
    <location>
        <begin position="57"/>
        <end position="76"/>
    </location>
</feature>
<evidence type="ECO:0000313" key="3">
    <source>
        <dbReference type="EMBL" id="MPM98759.1"/>
    </source>
</evidence>
<gene>
    <name evidence="3" type="ORF">SDC9_145949</name>
</gene>
<sequence length="133" mass="14892">MSASGNPAVWWISTIGAFALLGLRLTKKIAPDRALQIFCAGVLANYLPWVLVPRCTFIYHFFATVPFILMATVYALQKLEQRYRDANFLKWVWVGFALLFFILLYPGLSGLPVSPEWASFLANLPGGKLMYGA</sequence>
<proteinExistence type="predicted"/>
<feature type="transmembrane region" description="Helical" evidence="1">
    <location>
        <begin position="35"/>
        <end position="51"/>
    </location>
</feature>
<comment type="caution">
    <text evidence="3">The sequence shown here is derived from an EMBL/GenBank/DDBJ whole genome shotgun (WGS) entry which is preliminary data.</text>
</comment>
<feature type="domain" description="Protein O-mannosyl-transferase C-terminal four TM" evidence="2">
    <location>
        <begin position="4"/>
        <end position="111"/>
    </location>
</feature>
<protein>
    <recommendedName>
        <fullName evidence="2">Protein O-mannosyl-transferase C-terminal four TM domain-containing protein</fullName>
    </recommendedName>
</protein>
<keyword evidence="1" id="KW-0472">Membrane</keyword>
<organism evidence="3">
    <name type="scientific">bioreactor metagenome</name>
    <dbReference type="NCBI Taxonomy" id="1076179"/>
    <lineage>
        <taxon>unclassified sequences</taxon>
        <taxon>metagenomes</taxon>
        <taxon>ecological metagenomes</taxon>
    </lineage>
</organism>
<feature type="transmembrane region" description="Helical" evidence="1">
    <location>
        <begin position="6"/>
        <end position="23"/>
    </location>
</feature>
<reference evidence="3" key="1">
    <citation type="submission" date="2019-08" db="EMBL/GenBank/DDBJ databases">
        <authorList>
            <person name="Kucharzyk K."/>
            <person name="Murdoch R.W."/>
            <person name="Higgins S."/>
            <person name="Loffler F."/>
        </authorList>
    </citation>
    <scope>NUCLEOTIDE SEQUENCE</scope>
</reference>